<comment type="caution">
    <text evidence="1">The sequence shown here is derived from an EMBL/GenBank/DDBJ whole genome shotgun (WGS) entry which is preliminary data.</text>
</comment>
<organism evidence="1 2">
    <name type="scientific">Melastoma candidum</name>
    <dbReference type="NCBI Taxonomy" id="119954"/>
    <lineage>
        <taxon>Eukaryota</taxon>
        <taxon>Viridiplantae</taxon>
        <taxon>Streptophyta</taxon>
        <taxon>Embryophyta</taxon>
        <taxon>Tracheophyta</taxon>
        <taxon>Spermatophyta</taxon>
        <taxon>Magnoliopsida</taxon>
        <taxon>eudicotyledons</taxon>
        <taxon>Gunneridae</taxon>
        <taxon>Pentapetalae</taxon>
        <taxon>rosids</taxon>
        <taxon>malvids</taxon>
        <taxon>Myrtales</taxon>
        <taxon>Melastomataceae</taxon>
        <taxon>Melastomatoideae</taxon>
        <taxon>Melastomateae</taxon>
        <taxon>Melastoma</taxon>
    </lineage>
</organism>
<sequence length="148" mass="16967">MDLRELFRHYLQHLFVLGYFERSRFRQFYVAAVTNRGFTIEYFSPILCSMGSNLETMEQIGATTMPNLQHLITFAERLLDLATILGAYRARELIISTKFFAQNSHLAGCLTYLRMLQSEFAALSICIQLISDMETAMIAHGGSIPLDW</sequence>
<dbReference type="Proteomes" id="UP001057402">
    <property type="component" value="Chromosome 7"/>
</dbReference>
<evidence type="ECO:0000313" key="2">
    <source>
        <dbReference type="Proteomes" id="UP001057402"/>
    </source>
</evidence>
<keyword evidence="2" id="KW-1185">Reference proteome</keyword>
<gene>
    <name evidence="1" type="ORF">MLD38_026413</name>
</gene>
<dbReference type="EMBL" id="CM042886">
    <property type="protein sequence ID" value="KAI4341723.1"/>
    <property type="molecule type" value="Genomic_DNA"/>
</dbReference>
<reference evidence="2" key="1">
    <citation type="journal article" date="2023" name="Front. Plant Sci.">
        <title>Chromosomal-level genome assembly of Melastoma candidum provides insights into trichome evolution.</title>
        <authorList>
            <person name="Zhong Y."/>
            <person name="Wu W."/>
            <person name="Sun C."/>
            <person name="Zou P."/>
            <person name="Liu Y."/>
            <person name="Dai S."/>
            <person name="Zhou R."/>
        </authorList>
    </citation>
    <scope>NUCLEOTIDE SEQUENCE [LARGE SCALE GENOMIC DNA]</scope>
</reference>
<proteinExistence type="predicted"/>
<evidence type="ECO:0000313" key="1">
    <source>
        <dbReference type="EMBL" id="KAI4341723.1"/>
    </source>
</evidence>
<name>A0ACB9NZ11_9MYRT</name>
<protein>
    <submittedName>
        <fullName evidence="1">Uncharacterized protein</fullName>
    </submittedName>
</protein>
<accession>A0ACB9NZ11</accession>